<proteinExistence type="predicted"/>
<accession>A0A645I4Y0</accession>
<reference evidence="1" key="1">
    <citation type="submission" date="2019-08" db="EMBL/GenBank/DDBJ databases">
        <authorList>
            <person name="Kucharzyk K."/>
            <person name="Murdoch R.W."/>
            <person name="Higgins S."/>
            <person name="Loffler F."/>
        </authorList>
    </citation>
    <scope>NUCLEOTIDE SEQUENCE</scope>
</reference>
<dbReference type="EMBL" id="VSSQ01100321">
    <property type="protein sequence ID" value="MPN42533.1"/>
    <property type="molecule type" value="Genomic_DNA"/>
</dbReference>
<name>A0A645I4Y0_9ZZZZ</name>
<evidence type="ECO:0000313" key="1">
    <source>
        <dbReference type="EMBL" id="MPN42533.1"/>
    </source>
</evidence>
<gene>
    <name evidence="1" type="ORF">SDC9_190090</name>
</gene>
<sequence>MYRTGPGCCGNDGSMCGFEFTYNGTMPKEKDWIQVIGTLHTYEENGQTFLTLDASSVKVMDKRGAETVYR</sequence>
<dbReference type="AlphaFoldDB" id="A0A645I4Y0"/>
<protein>
    <submittedName>
        <fullName evidence="1">Uncharacterized protein</fullName>
    </submittedName>
</protein>
<comment type="caution">
    <text evidence="1">The sequence shown here is derived from an EMBL/GenBank/DDBJ whole genome shotgun (WGS) entry which is preliminary data.</text>
</comment>
<organism evidence="1">
    <name type="scientific">bioreactor metagenome</name>
    <dbReference type="NCBI Taxonomy" id="1076179"/>
    <lineage>
        <taxon>unclassified sequences</taxon>
        <taxon>metagenomes</taxon>
        <taxon>ecological metagenomes</taxon>
    </lineage>
</organism>